<feature type="transmembrane region" description="Helical" evidence="1">
    <location>
        <begin position="59"/>
        <end position="81"/>
    </location>
</feature>
<dbReference type="STRING" id="1123243.SAMN02745190_01245"/>
<dbReference type="Proteomes" id="UP000184404">
    <property type="component" value="Unassembled WGS sequence"/>
</dbReference>
<name>A0A1M4WIW3_9FIRM</name>
<sequence length="148" mass="15406">MKMTETLEALVVCGIMSLVANVVGTKFAFVEAIPGMLILIALAFVGIWLGKVIPGGIPGVAYVVTIGCILTYPALPTAAFINAAVSKVGFLQLCTPILAYAGIAICKDLDVFAKSSWRIIAVSCVVFIGTYIGSAIIAQVILKSIGQI</sequence>
<keyword evidence="3" id="KW-1185">Reference proteome</keyword>
<organism evidence="2 3">
    <name type="scientific">Schwartzia succinivorans DSM 10502</name>
    <dbReference type="NCBI Taxonomy" id="1123243"/>
    <lineage>
        <taxon>Bacteria</taxon>
        <taxon>Bacillati</taxon>
        <taxon>Bacillota</taxon>
        <taxon>Negativicutes</taxon>
        <taxon>Selenomonadales</taxon>
        <taxon>Selenomonadaceae</taxon>
        <taxon>Schwartzia</taxon>
    </lineage>
</organism>
<feature type="transmembrane region" description="Helical" evidence="1">
    <location>
        <begin position="6"/>
        <end position="24"/>
    </location>
</feature>
<keyword evidence="1" id="KW-0812">Transmembrane</keyword>
<reference evidence="2 3" key="1">
    <citation type="submission" date="2016-11" db="EMBL/GenBank/DDBJ databases">
        <authorList>
            <person name="Jaros S."/>
            <person name="Januszkiewicz K."/>
            <person name="Wedrychowicz H."/>
        </authorList>
    </citation>
    <scope>NUCLEOTIDE SEQUENCE [LARGE SCALE GENOMIC DNA]</scope>
    <source>
        <strain evidence="2 3">DSM 10502</strain>
    </source>
</reference>
<accession>A0A1M4WIW3</accession>
<evidence type="ECO:0000313" key="3">
    <source>
        <dbReference type="Proteomes" id="UP000184404"/>
    </source>
</evidence>
<protein>
    <recommendedName>
        <fullName evidence="4">DUF340 domain-containing protein</fullName>
    </recommendedName>
</protein>
<dbReference type="AlphaFoldDB" id="A0A1M4WIW3"/>
<proteinExistence type="predicted"/>
<keyword evidence="1" id="KW-0472">Membrane</keyword>
<keyword evidence="1" id="KW-1133">Transmembrane helix</keyword>
<gene>
    <name evidence="2" type="ORF">SAMN02745190_01245</name>
</gene>
<feature type="transmembrane region" description="Helical" evidence="1">
    <location>
        <begin position="117"/>
        <end position="142"/>
    </location>
</feature>
<evidence type="ECO:0008006" key="4">
    <source>
        <dbReference type="Google" id="ProtNLM"/>
    </source>
</evidence>
<feature type="transmembrane region" description="Helical" evidence="1">
    <location>
        <begin position="36"/>
        <end position="53"/>
    </location>
</feature>
<dbReference type="RefSeq" id="WP_072935311.1">
    <property type="nucleotide sequence ID" value="NZ_FQUG01000004.1"/>
</dbReference>
<evidence type="ECO:0000256" key="1">
    <source>
        <dbReference type="SAM" id="Phobius"/>
    </source>
</evidence>
<evidence type="ECO:0000313" key="2">
    <source>
        <dbReference type="EMBL" id="SHE81127.1"/>
    </source>
</evidence>
<feature type="transmembrane region" description="Helical" evidence="1">
    <location>
        <begin position="88"/>
        <end position="105"/>
    </location>
</feature>
<dbReference type="OrthoDB" id="6443879at2"/>
<dbReference type="EMBL" id="FQUG01000004">
    <property type="protein sequence ID" value="SHE81127.1"/>
    <property type="molecule type" value="Genomic_DNA"/>
</dbReference>